<evidence type="ECO:0008006" key="5">
    <source>
        <dbReference type="Google" id="ProtNLM"/>
    </source>
</evidence>
<proteinExistence type="predicted"/>
<keyword evidence="4" id="KW-1185">Reference proteome</keyword>
<feature type="compositionally biased region" description="Basic and acidic residues" evidence="1">
    <location>
        <begin position="46"/>
        <end position="57"/>
    </location>
</feature>
<accession>A0A4V6D7I4</accession>
<feature type="region of interest" description="Disordered" evidence="1">
    <location>
        <begin position="29"/>
        <end position="90"/>
    </location>
</feature>
<keyword evidence="2" id="KW-0732">Signal</keyword>
<dbReference type="Proteomes" id="UP000298652">
    <property type="component" value="Chromosome 5"/>
</dbReference>
<gene>
    <name evidence="3" type="ORF">SEVIR_5G406250v2</name>
</gene>
<organism evidence="3 4">
    <name type="scientific">Setaria viridis</name>
    <name type="common">Green bristlegrass</name>
    <name type="synonym">Setaria italica subsp. viridis</name>
    <dbReference type="NCBI Taxonomy" id="4556"/>
    <lineage>
        <taxon>Eukaryota</taxon>
        <taxon>Viridiplantae</taxon>
        <taxon>Streptophyta</taxon>
        <taxon>Embryophyta</taxon>
        <taxon>Tracheophyta</taxon>
        <taxon>Spermatophyta</taxon>
        <taxon>Magnoliopsida</taxon>
        <taxon>Liliopsida</taxon>
        <taxon>Poales</taxon>
        <taxon>Poaceae</taxon>
        <taxon>PACMAD clade</taxon>
        <taxon>Panicoideae</taxon>
        <taxon>Panicodae</taxon>
        <taxon>Paniceae</taxon>
        <taxon>Cenchrinae</taxon>
        <taxon>Setaria</taxon>
    </lineage>
</organism>
<evidence type="ECO:0000313" key="4">
    <source>
        <dbReference type="Proteomes" id="UP000298652"/>
    </source>
</evidence>
<feature type="signal peptide" evidence="2">
    <location>
        <begin position="1"/>
        <end position="22"/>
    </location>
</feature>
<evidence type="ECO:0000313" key="3">
    <source>
        <dbReference type="EMBL" id="TKW18016.1"/>
    </source>
</evidence>
<sequence>MERFRRARTFFSLLLRLVSSAALLPCAPGPLRARAPAPPHANRRGTQRDARTGRERGGVPPAAAQQQEAPAHSCPRDMARRPRSAAHQYLLHRSPALPPFTPLYIYPSSPPPSHPWSCLQQMPRSSRTYNPRLAWH</sequence>
<dbReference type="AlphaFoldDB" id="A0A4V6D7I4"/>
<feature type="compositionally biased region" description="Low complexity" evidence="1">
    <location>
        <begin position="60"/>
        <end position="71"/>
    </location>
</feature>
<dbReference type="Gramene" id="TKW18016">
    <property type="protein sequence ID" value="TKW18016"/>
    <property type="gene ID" value="SEVIR_5G406250v2"/>
</dbReference>
<feature type="chain" id="PRO_5020856566" description="Secreted protein" evidence="2">
    <location>
        <begin position="23"/>
        <end position="136"/>
    </location>
</feature>
<protein>
    <recommendedName>
        <fullName evidence="5">Secreted protein</fullName>
    </recommendedName>
</protein>
<evidence type="ECO:0000256" key="2">
    <source>
        <dbReference type="SAM" id="SignalP"/>
    </source>
</evidence>
<name>A0A4V6D7I4_SETVI</name>
<reference evidence="3" key="1">
    <citation type="submission" date="2019-03" db="EMBL/GenBank/DDBJ databases">
        <title>WGS assembly of Setaria viridis.</title>
        <authorList>
            <person name="Huang P."/>
            <person name="Jenkins J."/>
            <person name="Grimwood J."/>
            <person name="Barry K."/>
            <person name="Healey A."/>
            <person name="Mamidi S."/>
            <person name="Sreedasyam A."/>
            <person name="Shu S."/>
            <person name="Feldman M."/>
            <person name="Wu J."/>
            <person name="Yu Y."/>
            <person name="Chen C."/>
            <person name="Johnson J."/>
            <person name="Rokhsar D."/>
            <person name="Baxter I."/>
            <person name="Schmutz J."/>
            <person name="Brutnell T."/>
            <person name="Kellogg E."/>
        </authorList>
    </citation>
    <scope>NUCLEOTIDE SEQUENCE [LARGE SCALE GENOMIC DNA]</scope>
</reference>
<dbReference type="EMBL" id="CM016556">
    <property type="protein sequence ID" value="TKW18016.1"/>
    <property type="molecule type" value="Genomic_DNA"/>
</dbReference>
<evidence type="ECO:0000256" key="1">
    <source>
        <dbReference type="SAM" id="MobiDB-lite"/>
    </source>
</evidence>